<organism evidence="1 2">
    <name type="scientific">Pieris brassicae</name>
    <name type="common">White butterfly</name>
    <name type="synonym">Large white butterfly</name>
    <dbReference type="NCBI Taxonomy" id="7116"/>
    <lineage>
        <taxon>Eukaryota</taxon>
        <taxon>Metazoa</taxon>
        <taxon>Ecdysozoa</taxon>
        <taxon>Arthropoda</taxon>
        <taxon>Hexapoda</taxon>
        <taxon>Insecta</taxon>
        <taxon>Pterygota</taxon>
        <taxon>Neoptera</taxon>
        <taxon>Endopterygota</taxon>
        <taxon>Lepidoptera</taxon>
        <taxon>Glossata</taxon>
        <taxon>Ditrysia</taxon>
        <taxon>Papilionoidea</taxon>
        <taxon>Pieridae</taxon>
        <taxon>Pierinae</taxon>
        <taxon>Pieris</taxon>
    </lineage>
</organism>
<accession>A0A9P0U030</accession>
<dbReference type="Proteomes" id="UP001152562">
    <property type="component" value="Unassembled WGS sequence"/>
</dbReference>
<proteinExistence type="predicted"/>
<gene>
    <name evidence="1" type="ORF">PIBRA_LOCUS14269</name>
</gene>
<evidence type="ECO:0000313" key="2">
    <source>
        <dbReference type="Proteomes" id="UP001152562"/>
    </source>
</evidence>
<dbReference type="EMBL" id="CALOZG010000087">
    <property type="protein sequence ID" value="CAH4038769.1"/>
    <property type="molecule type" value="Genomic_DNA"/>
</dbReference>
<reference evidence="1" key="1">
    <citation type="submission" date="2022-05" db="EMBL/GenBank/DDBJ databases">
        <authorList>
            <person name="Okamura Y."/>
        </authorList>
    </citation>
    <scope>NUCLEOTIDE SEQUENCE</scope>
</reference>
<comment type="caution">
    <text evidence="1">The sequence shown here is derived from an EMBL/GenBank/DDBJ whole genome shotgun (WGS) entry which is preliminary data.</text>
</comment>
<dbReference type="AlphaFoldDB" id="A0A9P0U030"/>
<name>A0A9P0U030_PIEBR</name>
<protein>
    <submittedName>
        <fullName evidence="1">Uncharacterized protein</fullName>
    </submittedName>
</protein>
<sequence>MSVAQGLVASTSQMKTDIEIENPAEYDINLTEDKPSENNIEMELKIAYVDPTNAISGLAIYVEKLVNAGFFIKKS</sequence>
<evidence type="ECO:0000313" key="1">
    <source>
        <dbReference type="EMBL" id="CAH4038769.1"/>
    </source>
</evidence>
<keyword evidence="2" id="KW-1185">Reference proteome</keyword>